<keyword evidence="3" id="KW-1185">Reference proteome</keyword>
<dbReference type="EMBL" id="PJEX01000444">
    <property type="protein sequence ID" value="TKW50064.1"/>
    <property type="molecule type" value="Genomic_DNA"/>
</dbReference>
<evidence type="ECO:0000313" key="2">
    <source>
        <dbReference type="EMBL" id="TKW50064.1"/>
    </source>
</evidence>
<reference evidence="2 3" key="1">
    <citation type="journal article" date="2019" name="PLoS ONE">
        <title>Comparative genome analysis indicates high evolutionary potential of pathogenicity genes in Colletotrichum tanaceti.</title>
        <authorList>
            <person name="Lelwala R.V."/>
            <person name="Korhonen P.K."/>
            <person name="Young N.D."/>
            <person name="Scott J.B."/>
            <person name="Ades P.A."/>
            <person name="Gasser R.B."/>
            <person name="Taylor P.W.J."/>
        </authorList>
    </citation>
    <scope>NUCLEOTIDE SEQUENCE [LARGE SCALE GENOMIC DNA]</scope>
    <source>
        <strain evidence="2">BRIP57314</strain>
    </source>
</reference>
<feature type="region of interest" description="Disordered" evidence="1">
    <location>
        <begin position="1"/>
        <end position="55"/>
    </location>
</feature>
<accession>A0A4U6X4V5</accession>
<dbReference type="Proteomes" id="UP000310108">
    <property type="component" value="Unassembled WGS sequence"/>
</dbReference>
<feature type="compositionally biased region" description="Low complexity" evidence="1">
    <location>
        <begin position="13"/>
        <end position="39"/>
    </location>
</feature>
<comment type="caution">
    <text evidence="2">The sequence shown here is derived from an EMBL/GenBank/DDBJ whole genome shotgun (WGS) entry which is preliminary data.</text>
</comment>
<sequence length="70" mass="7226">MGSPGAETQYDVPASGPIAAAPAASTPPNTPAITPAIPATAPPRRGPTTDDSWYGRRVLLGQLRRGHYDS</sequence>
<organism evidence="2 3">
    <name type="scientific">Colletotrichum tanaceti</name>
    <dbReference type="NCBI Taxonomy" id="1306861"/>
    <lineage>
        <taxon>Eukaryota</taxon>
        <taxon>Fungi</taxon>
        <taxon>Dikarya</taxon>
        <taxon>Ascomycota</taxon>
        <taxon>Pezizomycotina</taxon>
        <taxon>Sordariomycetes</taxon>
        <taxon>Hypocreomycetidae</taxon>
        <taxon>Glomerellales</taxon>
        <taxon>Glomerellaceae</taxon>
        <taxon>Colletotrichum</taxon>
        <taxon>Colletotrichum destructivum species complex</taxon>
    </lineage>
</organism>
<gene>
    <name evidence="2" type="ORF">CTA1_4659</name>
</gene>
<dbReference type="AlphaFoldDB" id="A0A4U6X4V5"/>
<protein>
    <submittedName>
        <fullName evidence="2">Uncharacterized protein</fullName>
    </submittedName>
</protein>
<evidence type="ECO:0000313" key="3">
    <source>
        <dbReference type="Proteomes" id="UP000310108"/>
    </source>
</evidence>
<name>A0A4U6X4V5_9PEZI</name>
<evidence type="ECO:0000256" key="1">
    <source>
        <dbReference type="SAM" id="MobiDB-lite"/>
    </source>
</evidence>
<proteinExistence type="predicted"/>